<dbReference type="OMA" id="XVWREAR"/>
<evidence type="ECO:0000256" key="12">
    <source>
        <dbReference type="ARBA" id="ARBA00022989"/>
    </source>
</evidence>
<dbReference type="FunFam" id="3.90.550.10:FF:000033">
    <property type="entry name" value="Exostosin-like glycosyltransferase 3"/>
    <property type="match status" value="1"/>
</dbReference>
<evidence type="ECO:0000256" key="6">
    <source>
        <dbReference type="ARBA" id="ARBA00022676"/>
    </source>
</evidence>
<evidence type="ECO:0000256" key="1">
    <source>
        <dbReference type="ARBA" id="ARBA00001936"/>
    </source>
</evidence>
<evidence type="ECO:0000256" key="18">
    <source>
        <dbReference type="ARBA" id="ARBA00050948"/>
    </source>
</evidence>
<keyword evidence="20" id="KW-0175">Coiled coil</keyword>
<dbReference type="KEGG" id="vde:111246358"/>
<evidence type="ECO:0000256" key="21">
    <source>
        <dbReference type="SAM" id="Phobius"/>
    </source>
</evidence>
<dbReference type="Pfam" id="PF09258">
    <property type="entry name" value="Glyco_transf_64"/>
    <property type="match status" value="1"/>
</dbReference>
<evidence type="ECO:0000256" key="2">
    <source>
        <dbReference type="ARBA" id="ARBA00004555"/>
    </source>
</evidence>
<dbReference type="RefSeq" id="XP_022651563.1">
    <property type="nucleotide sequence ID" value="XM_022795828.1"/>
</dbReference>
<dbReference type="GeneID" id="111246358"/>
<dbReference type="GO" id="GO:0015012">
    <property type="term" value="P:heparan sulfate proteoglycan biosynthetic process"/>
    <property type="evidence" value="ECO:0007669"/>
    <property type="project" value="UniProtKB-ARBA"/>
</dbReference>
<dbReference type="EnsemblMetazoa" id="XM_022795829">
    <property type="protein sequence ID" value="XP_022651564"/>
    <property type="gene ID" value="LOC111246358"/>
</dbReference>
<comment type="similarity">
    <text evidence="5">Belongs to the glycosyltransferase 47 family.</text>
</comment>
<evidence type="ECO:0000256" key="17">
    <source>
        <dbReference type="ARBA" id="ARBA00023211"/>
    </source>
</evidence>
<evidence type="ECO:0000256" key="11">
    <source>
        <dbReference type="ARBA" id="ARBA00022968"/>
    </source>
</evidence>
<keyword evidence="15" id="KW-1015">Disulfide bond</keyword>
<dbReference type="EnsemblMetazoa" id="XM_022795830">
    <property type="protein sequence ID" value="XP_022651565"/>
    <property type="gene ID" value="LOC111246358"/>
</dbReference>
<dbReference type="EnsemblMetazoa" id="XM_022795828">
    <property type="protein sequence ID" value="XP_022651563"/>
    <property type="gene ID" value="LOC111246358"/>
</dbReference>
<sequence>MEVWLRSRKIALDPASAARTTGKLPRIASDVDASPKTMRVYWHTIHWRRLLAAGVVLISLALFLPLVALSYLDRGIFSSNEIQEVGALSENEKIRLSVRIELRDLEKKRTNIRFELDRLQQEWDSRNEKIVLQKRELNGVKLSLNEAMRTLEELSKAKPALVRMPLSIPAEEVVSTPRRRKIVNTVKDCSLEQCFDLSRCPLRNPFQVFAYPLDPHRLPGVPPSLVNALSSAIHLNHYVTDNPRTACLFLHVTSSQAILTPVTKAGQTTGQTTTSPMANVSTLRYWNGDGANHLLLVLDNCTTVSPDQGGGCNLAPVDRVGRAIVARQTFPAGSFRPGFDYVMPTWVDQSQPRLSLPSILPARRKYLLSFSGSYIEPEETETTLEIAKSSLSDKYVQGLLGQFSDSDDLLHIRTNCIDDNELNYVQGLVGQWVECSVHDRAEREPLADATFALVMAPRADFYRASDLFTKRLLKVMRHGAIPVILGNDVELPFSQQIEWEKAAVILLKARAPELHLVLKTYSDADIVALRRQGRRLMENYLATPKLSIDTLLTAMRFVLKMPAAPERDEPSNPVANLSFGLVNQQQFSSETDEMLGPVETSYSSLSYQRNFSLTLNNWRQLFNADFAPHRMAPWRPDDPLLPSDAKFRGSSFGFRPIGFGAGGSGKEFSEALGGNWPREQFTAVILTYERQQVLLEGISSLKGLPYLNKVVVVWNGPQTPGPETLTWPDIGVPIQVIKAPINSLNNRFVPWDVIETEAVLCLDDDGRLRHDELVFAFRVWRENRDRIVGFPGRFHAFDSIHKSWNYNSNHSCELSMVLTGAAFVHKFYLYAYTNYMQPEIRQIVDRLMNCEDIALNFLVSHLTRKPPLKVTSKWTFRCPGCPVALSEHDSHFLERHDCINKFSQIYGYNPLLYTQLRADSVLFKTRVPHDKQKCFKYV</sequence>
<evidence type="ECO:0000259" key="22">
    <source>
        <dbReference type="Pfam" id="PF03016"/>
    </source>
</evidence>
<dbReference type="FunCoup" id="A0A7M7JV17">
    <property type="interactions" value="1307"/>
</dbReference>
<dbReference type="InParanoid" id="A0A7M7JV17"/>
<dbReference type="CTD" id="37198"/>
<keyword evidence="8 21" id="KW-0812">Transmembrane</keyword>
<keyword evidence="6" id="KW-0328">Glycosyltransferase</keyword>
<dbReference type="Proteomes" id="UP000594260">
    <property type="component" value="Unplaced"/>
</dbReference>
<keyword evidence="16" id="KW-0325">Glycoprotein</keyword>
<dbReference type="GO" id="GO:0046872">
    <property type="term" value="F:metal ion binding"/>
    <property type="evidence" value="ECO:0007669"/>
    <property type="project" value="UniProtKB-KW"/>
</dbReference>
<keyword evidence="14 21" id="KW-0472">Membrane</keyword>
<feature type="domain" description="Exostosin GT47" evidence="22">
    <location>
        <begin position="234"/>
        <end position="519"/>
    </location>
</feature>
<dbReference type="GO" id="GO:0005794">
    <property type="term" value="C:Golgi apparatus"/>
    <property type="evidence" value="ECO:0007669"/>
    <property type="project" value="UniProtKB-SubCell"/>
</dbReference>
<dbReference type="RefSeq" id="XP_022651564.1">
    <property type="nucleotide sequence ID" value="XM_022795829.1"/>
</dbReference>
<evidence type="ECO:0000256" key="10">
    <source>
        <dbReference type="ARBA" id="ARBA00022824"/>
    </source>
</evidence>
<evidence type="ECO:0000256" key="14">
    <source>
        <dbReference type="ARBA" id="ARBA00023136"/>
    </source>
</evidence>
<feature type="domain" description="Glycosyl transferase 64" evidence="23">
    <location>
        <begin position="681"/>
        <end position="923"/>
    </location>
</feature>
<dbReference type="InterPro" id="IPR015338">
    <property type="entry name" value="GT64_dom"/>
</dbReference>
<keyword evidence="9" id="KW-0479">Metal-binding</keyword>
<evidence type="ECO:0000256" key="9">
    <source>
        <dbReference type="ARBA" id="ARBA00022723"/>
    </source>
</evidence>
<dbReference type="EC" id="2.4.1.223" evidence="19"/>
<evidence type="ECO:0000259" key="23">
    <source>
        <dbReference type="Pfam" id="PF09258"/>
    </source>
</evidence>
<evidence type="ECO:0000256" key="7">
    <source>
        <dbReference type="ARBA" id="ARBA00022679"/>
    </source>
</evidence>
<keyword evidence="17" id="KW-0464">Manganese</keyword>
<keyword evidence="12 21" id="KW-1133">Transmembrane helix</keyword>
<dbReference type="InterPro" id="IPR004263">
    <property type="entry name" value="Exostosin"/>
</dbReference>
<dbReference type="GO" id="GO:0005789">
    <property type="term" value="C:endoplasmic reticulum membrane"/>
    <property type="evidence" value="ECO:0007669"/>
    <property type="project" value="UniProtKB-SubCell"/>
</dbReference>
<keyword evidence="7" id="KW-0808">Transferase</keyword>
<comment type="pathway">
    <text evidence="4">Glycan metabolism; heparan sulfate biosynthesis.</text>
</comment>
<name>A0A7M7JV17_VARDE</name>
<organism evidence="24 25">
    <name type="scientific">Varroa destructor</name>
    <name type="common">Honeybee mite</name>
    <dbReference type="NCBI Taxonomy" id="109461"/>
    <lineage>
        <taxon>Eukaryota</taxon>
        <taxon>Metazoa</taxon>
        <taxon>Ecdysozoa</taxon>
        <taxon>Arthropoda</taxon>
        <taxon>Chelicerata</taxon>
        <taxon>Arachnida</taxon>
        <taxon>Acari</taxon>
        <taxon>Parasitiformes</taxon>
        <taxon>Mesostigmata</taxon>
        <taxon>Gamasina</taxon>
        <taxon>Dermanyssoidea</taxon>
        <taxon>Varroidae</taxon>
        <taxon>Varroa</taxon>
    </lineage>
</organism>
<evidence type="ECO:0000313" key="25">
    <source>
        <dbReference type="Proteomes" id="UP000594260"/>
    </source>
</evidence>
<keyword evidence="11" id="KW-0735">Signal-anchor</keyword>
<evidence type="ECO:0000256" key="15">
    <source>
        <dbReference type="ARBA" id="ARBA00023157"/>
    </source>
</evidence>
<evidence type="ECO:0000256" key="20">
    <source>
        <dbReference type="SAM" id="Coils"/>
    </source>
</evidence>
<evidence type="ECO:0000256" key="19">
    <source>
        <dbReference type="ARBA" id="ARBA00066812"/>
    </source>
</evidence>
<comment type="catalytic activity">
    <reaction evidence="18">
        <text>3-O-(beta-D-GlcA-(1-&gt;3)-beta-D-Gal-(1-&gt;3)-beta-D-Gal-(1-&gt;4)-beta-D-Xyl)-L-seryl-[protein] + UDP-N-acetyl-alpha-D-glucosamine = 3-O-(alpha-D-GlcNAc-(1-&gt;4)-beta-D-GlcA-(1-&gt;3)-beta-D-Gal-(1-&gt;3)-beta-D-Gal-(1-&gt;4)-beta-D-Xyl)-L-seryl-[protein] + UDP + H(+)</text>
        <dbReference type="Rhea" id="RHEA:16221"/>
        <dbReference type="Rhea" id="RHEA-COMP:12573"/>
        <dbReference type="Rhea" id="RHEA-COMP:12574"/>
        <dbReference type="ChEBI" id="CHEBI:15378"/>
        <dbReference type="ChEBI" id="CHEBI:57705"/>
        <dbReference type="ChEBI" id="CHEBI:58223"/>
        <dbReference type="ChEBI" id="CHEBI:132093"/>
        <dbReference type="ChEBI" id="CHEBI:132104"/>
        <dbReference type="EC" id="2.4.1.223"/>
    </reaction>
</comment>
<comment type="cofactor">
    <cofactor evidence="1">
        <name>Mn(2+)</name>
        <dbReference type="ChEBI" id="CHEBI:29035"/>
    </cofactor>
</comment>
<evidence type="ECO:0000313" key="24">
    <source>
        <dbReference type="EnsemblMetazoa" id="XP_022651562"/>
    </source>
</evidence>
<dbReference type="InterPro" id="IPR029044">
    <property type="entry name" value="Nucleotide-diphossugar_trans"/>
</dbReference>
<evidence type="ECO:0000256" key="13">
    <source>
        <dbReference type="ARBA" id="ARBA00023034"/>
    </source>
</evidence>
<keyword evidence="10" id="KW-0256">Endoplasmic reticulum</keyword>
<evidence type="ECO:0000256" key="16">
    <source>
        <dbReference type="ARBA" id="ARBA00023180"/>
    </source>
</evidence>
<accession>A0A7M7JV17</accession>
<dbReference type="AlphaFoldDB" id="A0A7M7JV17"/>
<feature type="transmembrane region" description="Helical" evidence="21">
    <location>
        <begin position="50"/>
        <end position="72"/>
    </location>
</feature>
<dbReference type="RefSeq" id="XP_022651562.1">
    <property type="nucleotide sequence ID" value="XM_022795827.1"/>
</dbReference>
<dbReference type="GO" id="GO:0001888">
    <property type="term" value="F:glucuronyl-galactosyl-proteoglycan 4-alpha-N-acetylglucosaminyltransferase activity"/>
    <property type="evidence" value="ECO:0007669"/>
    <property type="project" value="UniProtKB-EC"/>
</dbReference>
<dbReference type="Gene3D" id="3.90.550.10">
    <property type="entry name" value="Spore Coat Polysaccharide Biosynthesis Protein SpsA, Chain A"/>
    <property type="match status" value="1"/>
</dbReference>
<evidence type="ECO:0000256" key="4">
    <source>
        <dbReference type="ARBA" id="ARBA00005093"/>
    </source>
</evidence>
<evidence type="ECO:0000256" key="5">
    <source>
        <dbReference type="ARBA" id="ARBA00010271"/>
    </source>
</evidence>
<dbReference type="Pfam" id="PF03016">
    <property type="entry name" value="Exostosin_GT47"/>
    <property type="match status" value="1"/>
</dbReference>
<reference evidence="24" key="1">
    <citation type="submission" date="2021-01" db="UniProtKB">
        <authorList>
            <consortium name="EnsemblMetazoa"/>
        </authorList>
    </citation>
    <scope>IDENTIFICATION</scope>
</reference>
<evidence type="ECO:0000256" key="8">
    <source>
        <dbReference type="ARBA" id="ARBA00022692"/>
    </source>
</evidence>
<protein>
    <recommendedName>
        <fullName evidence="19">glucuronosyl-galactosyl-proteoglycan 4-alpha-N-acetylglucosaminyltransferase</fullName>
        <ecNumber evidence="19">2.4.1.223</ecNumber>
    </recommendedName>
</protein>
<dbReference type="SUPFAM" id="SSF53448">
    <property type="entry name" value="Nucleotide-diphospho-sugar transferases"/>
    <property type="match status" value="1"/>
</dbReference>
<dbReference type="EnsemblMetazoa" id="XM_022795827">
    <property type="protein sequence ID" value="XP_022651562"/>
    <property type="gene ID" value="LOC111246358"/>
</dbReference>
<feature type="coiled-coil region" evidence="20">
    <location>
        <begin position="102"/>
        <end position="157"/>
    </location>
</feature>
<proteinExistence type="inferred from homology"/>
<comment type="subcellular location">
    <subcellularLocation>
        <location evidence="3">Endoplasmic reticulum membrane</location>
        <topology evidence="3">Single-pass type II membrane protein</topology>
    </subcellularLocation>
    <subcellularLocation>
        <location evidence="2">Golgi apparatus</location>
    </subcellularLocation>
</comment>
<dbReference type="PANTHER" id="PTHR48261">
    <property type="entry name" value="ACETYLGLUCOSAMINYLTRANSFERASE"/>
    <property type="match status" value="1"/>
</dbReference>
<dbReference type="InterPro" id="IPR040911">
    <property type="entry name" value="Exostosin_GT47"/>
</dbReference>
<dbReference type="RefSeq" id="XP_022651565.1">
    <property type="nucleotide sequence ID" value="XM_022795830.1"/>
</dbReference>
<evidence type="ECO:0000256" key="3">
    <source>
        <dbReference type="ARBA" id="ARBA00004648"/>
    </source>
</evidence>
<dbReference type="OrthoDB" id="5954868at2759"/>
<dbReference type="PANTHER" id="PTHR48261:SF4">
    <property type="entry name" value="EXOSTOSIN LIKE GLYCOSYLTRANSFERASE 3"/>
    <property type="match status" value="1"/>
</dbReference>
<keyword evidence="13" id="KW-0333">Golgi apparatus</keyword>
<keyword evidence="25" id="KW-1185">Reference proteome</keyword>